<keyword evidence="1" id="KW-0472">Membrane</keyword>
<evidence type="ECO:0008006" key="4">
    <source>
        <dbReference type="Google" id="ProtNLM"/>
    </source>
</evidence>
<reference evidence="2" key="2">
    <citation type="journal article" date="2021" name="PeerJ">
        <title>Extensive microbial diversity within the chicken gut microbiome revealed by metagenomics and culture.</title>
        <authorList>
            <person name="Gilroy R."/>
            <person name="Ravi A."/>
            <person name="Getino M."/>
            <person name="Pursley I."/>
            <person name="Horton D.L."/>
            <person name="Alikhan N.F."/>
            <person name="Baker D."/>
            <person name="Gharbi K."/>
            <person name="Hall N."/>
            <person name="Watson M."/>
            <person name="Adriaenssens E.M."/>
            <person name="Foster-Nyarko E."/>
            <person name="Jarju S."/>
            <person name="Secka A."/>
            <person name="Antonio M."/>
            <person name="Oren A."/>
            <person name="Chaudhuri R.R."/>
            <person name="La Ragione R."/>
            <person name="Hildebrand F."/>
            <person name="Pallen M.J."/>
        </authorList>
    </citation>
    <scope>NUCLEOTIDE SEQUENCE</scope>
    <source>
        <strain evidence="2">ChiBcec7-5410</strain>
    </source>
</reference>
<organism evidence="2 3">
    <name type="scientific">Candidatus Faecivivens stercoripullorum</name>
    <dbReference type="NCBI Taxonomy" id="2840805"/>
    <lineage>
        <taxon>Bacteria</taxon>
        <taxon>Bacillati</taxon>
        <taxon>Bacillota</taxon>
        <taxon>Clostridia</taxon>
        <taxon>Eubacteriales</taxon>
        <taxon>Oscillospiraceae</taxon>
        <taxon>Oscillospiraceae incertae sedis</taxon>
        <taxon>Candidatus Faecivivens</taxon>
    </lineage>
</organism>
<name>A0A9D1H7J8_9FIRM</name>
<feature type="transmembrane region" description="Helical" evidence="1">
    <location>
        <begin position="45"/>
        <end position="63"/>
    </location>
</feature>
<comment type="caution">
    <text evidence="2">The sequence shown here is derived from an EMBL/GenBank/DDBJ whole genome shotgun (WGS) entry which is preliminary data.</text>
</comment>
<accession>A0A9D1H7J8</accession>
<evidence type="ECO:0000313" key="3">
    <source>
        <dbReference type="Proteomes" id="UP000824160"/>
    </source>
</evidence>
<evidence type="ECO:0000313" key="2">
    <source>
        <dbReference type="EMBL" id="HIT95360.1"/>
    </source>
</evidence>
<sequence length="479" mass="53466">MKTNPSDTTMPRIPQRIQNLSSGLRAKLQAILPGFRISISRTWMISYLVVLIVPLLISQMFYYQSVRLAEENASEVCDIALEQTLRTLEQALIEVRAAGRELLTSEEAISLQYMDSLNAAGRLRVAELNKSFQRKLNYSSCMDKLLMIFTRSGVAASSEGFYTSETVLSQQLSTEWGLDYDQVMEAATSSGDFHLILTPTGGDGYQVADEANVVMDVDVDGVLPGVILVVRLNMPNLSDILAGEGGESQPVVWAMSDDGQLVIPSGIDNSWMQQLVEQTGPYLTERNPRDAIAAESLIVGSVRSELTGWQLVSATPTAFYSDKLNVIQLWYLIYLVACLGVGGIISFVFTRKNFSPLRRLASLLHEEKGGTEEGIEFQALEDGVCKLLEKERDYEREIEKRRKSLRSTSLVQIMKGIVYSGEAFRGVCRDYGMTFDGDGFQLSALISGTIPTSFLTERRPRMRRHGNLRNTWSFRSLKR</sequence>
<dbReference type="AlphaFoldDB" id="A0A9D1H7J8"/>
<feature type="transmembrane region" description="Helical" evidence="1">
    <location>
        <begin position="329"/>
        <end position="349"/>
    </location>
</feature>
<evidence type="ECO:0000256" key="1">
    <source>
        <dbReference type="SAM" id="Phobius"/>
    </source>
</evidence>
<gene>
    <name evidence="2" type="ORF">IAC43_09255</name>
</gene>
<protein>
    <recommendedName>
        <fullName evidence="4">Cache domain-containing protein</fullName>
    </recommendedName>
</protein>
<keyword evidence="1" id="KW-1133">Transmembrane helix</keyword>
<dbReference type="EMBL" id="DVLW01000253">
    <property type="protein sequence ID" value="HIT95360.1"/>
    <property type="molecule type" value="Genomic_DNA"/>
</dbReference>
<reference evidence="2" key="1">
    <citation type="submission" date="2020-10" db="EMBL/GenBank/DDBJ databases">
        <authorList>
            <person name="Gilroy R."/>
        </authorList>
    </citation>
    <scope>NUCLEOTIDE SEQUENCE</scope>
    <source>
        <strain evidence="2">ChiBcec7-5410</strain>
    </source>
</reference>
<dbReference type="Proteomes" id="UP000824160">
    <property type="component" value="Unassembled WGS sequence"/>
</dbReference>
<proteinExistence type="predicted"/>
<keyword evidence="1" id="KW-0812">Transmembrane</keyword>